<dbReference type="EMBL" id="JAAAHW010009931">
    <property type="protein sequence ID" value="KAF9934130.1"/>
    <property type="molecule type" value="Genomic_DNA"/>
</dbReference>
<gene>
    <name evidence="2" type="ORF">BGZ65_003874</name>
</gene>
<dbReference type="OrthoDB" id="2446749at2759"/>
<evidence type="ECO:0000313" key="3">
    <source>
        <dbReference type="Proteomes" id="UP000749646"/>
    </source>
</evidence>
<dbReference type="Proteomes" id="UP000749646">
    <property type="component" value="Unassembled WGS sequence"/>
</dbReference>
<feature type="compositionally biased region" description="Polar residues" evidence="1">
    <location>
        <begin position="235"/>
        <end position="249"/>
    </location>
</feature>
<feature type="compositionally biased region" description="Polar residues" evidence="1">
    <location>
        <begin position="213"/>
        <end position="225"/>
    </location>
</feature>
<comment type="caution">
    <text evidence="2">The sequence shown here is derived from an EMBL/GenBank/DDBJ whole genome shotgun (WGS) entry which is preliminary data.</text>
</comment>
<evidence type="ECO:0000256" key="1">
    <source>
        <dbReference type="SAM" id="MobiDB-lite"/>
    </source>
</evidence>
<feature type="non-terminal residue" evidence="2">
    <location>
        <position position="1"/>
    </location>
</feature>
<evidence type="ECO:0000313" key="2">
    <source>
        <dbReference type="EMBL" id="KAF9934130.1"/>
    </source>
</evidence>
<organism evidence="2 3">
    <name type="scientific">Modicella reniformis</name>
    <dbReference type="NCBI Taxonomy" id="1440133"/>
    <lineage>
        <taxon>Eukaryota</taxon>
        <taxon>Fungi</taxon>
        <taxon>Fungi incertae sedis</taxon>
        <taxon>Mucoromycota</taxon>
        <taxon>Mortierellomycotina</taxon>
        <taxon>Mortierellomycetes</taxon>
        <taxon>Mortierellales</taxon>
        <taxon>Mortierellaceae</taxon>
        <taxon>Modicella</taxon>
    </lineage>
</organism>
<dbReference type="AlphaFoldDB" id="A0A9P6IKS7"/>
<feature type="compositionally biased region" description="Acidic residues" evidence="1">
    <location>
        <begin position="187"/>
        <end position="204"/>
    </location>
</feature>
<feature type="compositionally biased region" description="Polar residues" evidence="1">
    <location>
        <begin position="15"/>
        <end position="29"/>
    </location>
</feature>
<sequence>VLSEHISLAPPPRPVNSNQVTRNSDSSSDYQDRTYSHQALAGDPHSPGVLQDRNPDAEATHFMPTERYLEWATDKKPKKEHVSFPNFVKRFDIYDKDTANEKFSSLIGSSRLRDGRRNKLRKAYNNFLERYEDSFWEQRALKVASRRLKINFAIAAKETAVIIQNTSVKETISESIRYQTGLEMIEDSDDEIIDDSDSESEVGTETDKLAVEDQSSSEASPNTVRPTLPKKDSVSYPSITDKWYTSSPFIPTAGQKHPRDRSDDENAVKTKTSWNRGEYNVDASTTSYSASWFII</sequence>
<proteinExistence type="predicted"/>
<feature type="region of interest" description="Disordered" evidence="1">
    <location>
        <begin position="187"/>
        <end position="271"/>
    </location>
</feature>
<feature type="region of interest" description="Disordered" evidence="1">
    <location>
        <begin position="1"/>
        <end position="55"/>
    </location>
</feature>
<accession>A0A9P6IKS7</accession>
<keyword evidence="3" id="KW-1185">Reference proteome</keyword>
<protein>
    <submittedName>
        <fullName evidence="2">Uncharacterized protein</fullName>
    </submittedName>
</protein>
<reference evidence="2" key="1">
    <citation type="journal article" date="2020" name="Fungal Divers.">
        <title>Resolving the Mortierellaceae phylogeny through synthesis of multi-gene phylogenetics and phylogenomics.</title>
        <authorList>
            <person name="Vandepol N."/>
            <person name="Liber J."/>
            <person name="Desiro A."/>
            <person name="Na H."/>
            <person name="Kennedy M."/>
            <person name="Barry K."/>
            <person name="Grigoriev I.V."/>
            <person name="Miller A.N."/>
            <person name="O'Donnell K."/>
            <person name="Stajich J.E."/>
            <person name="Bonito G."/>
        </authorList>
    </citation>
    <scope>NUCLEOTIDE SEQUENCE</scope>
    <source>
        <strain evidence="2">MES-2147</strain>
    </source>
</reference>
<name>A0A9P6IKS7_9FUNG</name>